<proteinExistence type="predicted"/>
<keyword evidence="1" id="KW-0472">Membrane</keyword>
<dbReference type="AlphaFoldDB" id="A0A317QCP6"/>
<accession>A0A317QCP6</accession>
<evidence type="ECO:0000313" key="3">
    <source>
        <dbReference type="Proteomes" id="UP000246964"/>
    </source>
</evidence>
<feature type="transmembrane region" description="Helical" evidence="1">
    <location>
        <begin position="109"/>
        <end position="128"/>
    </location>
</feature>
<dbReference type="OrthoDB" id="161727at2"/>
<feature type="transmembrane region" description="Helical" evidence="1">
    <location>
        <begin position="204"/>
        <end position="222"/>
    </location>
</feature>
<dbReference type="Proteomes" id="UP000246964">
    <property type="component" value="Unassembled WGS sequence"/>
</dbReference>
<gene>
    <name evidence="2" type="ORF">DET45_104153</name>
</gene>
<organism evidence="2 3">
    <name type="scientific">Pseudidiomarina maritima</name>
    <dbReference type="NCBI Taxonomy" id="519453"/>
    <lineage>
        <taxon>Bacteria</taxon>
        <taxon>Pseudomonadati</taxon>
        <taxon>Pseudomonadota</taxon>
        <taxon>Gammaproteobacteria</taxon>
        <taxon>Alteromonadales</taxon>
        <taxon>Idiomarinaceae</taxon>
        <taxon>Pseudidiomarina</taxon>
    </lineage>
</organism>
<feature type="transmembrane region" description="Helical" evidence="1">
    <location>
        <begin position="149"/>
        <end position="167"/>
    </location>
</feature>
<evidence type="ECO:0000313" key="2">
    <source>
        <dbReference type="EMBL" id="PWW14214.1"/>
    </source>
</evidence>
<feature type="transmembrane region" description="Helical" evidence="1">
    <location>
        <begin position="55"/>
        <end position="78"/>
    </location>
</feature>
<evidence type="ECO:0000256" key="1">
    <source>
        <dbReference type="SAM" id="Phobius"/>
    </source>
</evidence>
<comment type="caution">
    <text evidence="2">The sequence shown here is derived from an EMBL/GenBank/DDBJ whole genome shotgun (WGS) entry which is preliminary data.</text>
</comment>
<protein>
    <submittedName>
        <fullName evidence="2">Uncharacterized protein</fullName>
    </submittedName>
</protein>
<name>A0A317QCP6_9GAMM</name>
<keyword evidence="3" id="KW-1185">Reference proteome</keyword>
<feature type="transmembrane region" description="Helical" evidence="1">
    <location>
        <begin position="85"/>
        <end position="103"/>
    </location>
</feature>
<keyword evidence="1" id="KW-0812">Transmembrane</keyword>
<dbReference type="EMBL" id="QGTT01000004">
    <property type="protein sequence ID" value="PWW14214.1"/>
    <property type="molecule type" value="Genomic_DNA"/>
</dbReference>
<reference evidence="2 3" key="1">
    <citation type="submission" date="2018-05" db="EMBL/GenBank/DDBJ databases">
        <title>Freshwater and sediment microbial communities from various areas in North America, analyzing microbe dynamics in response to fracking.</title>
        <authorList>
            <person name="Lamendella R."/>
        </authorList>
    </citation>
    <scope>NUCLEOTIDE SEQUENCE [LARGE SCALE GENOMIC DNA]</scope>
    <source>
        <strain evidence="2 3">125B1</strain>
    </source>
</reference>
<feature type="transmembrane region" description="Helical" evidence="1">
    <location>
        <begin position="173"/>
        <end position="192"/>
    </location>
</feature>
<keyword evidence="1" id="KW-1133">Transmembrane helix</keyword>
<sequence>MSLLLSKLIISPLLLLAASLASRKWGHAIGGILAGLPLTSAPISVFLAIEFGPKFAASAAQGTLIAACAQAAIAVTYYALAKRGIMVALSAATVAFILVALLAKALTLTLGQTLLAAAAMGTLAIVLVPRRQYAHKVVPVSRWDIPARMMLILLLVIVVSAIAPRIGAAASGILAAFPFMVIILTVFAHRFVGPESARMVMRGLALSLPSFTLFFAVVSYGLPQFSLLITYSTAVIVGALTQLITLWIARKF</sequence>
<dbReference type="RefSeq" id="WP_110075586.1">
    <property type="nucleotide sequence ID" value="NZ_QGTT01000004.1"/>
</dbReference>
<feature type="transmembrane region" description="Helical" evidence="1">
    <location>
        <begin position="228"/>
        <end position="249"/>
    </location>
</feature>